<feature type="compositionally biased region" description="Basic residues" evidence="1">
    <location>
        <begin position="171"/>
        <end position="182"/>
    </location>
</feature>
<accession>A0A9P6FQX5</accession>
<evidence type="ECO:0000313" key="3">
    <source>
        <dbReference type="Proteomes" id="UP000780801"/>
    </source>
</evidence>
<proteinExistence type="predicted"/>
<feature type="compositionally biased region" description="Low complexity" evidence="1">
    <location>
        <begin position="183"/>
        <end position="200"/>
    </location>
</feature>
<name>A0A9P6FQX5_9FUNG</name>
<dbReference type="EMBL" id="JAABOA010002492">
    <property type="protein sequence ID" value="KAF9579794.1"/>
    <property type="molecule type" value="Genomic_DNA"/>
</dbReference>
<gene>
    <name evidence="2" type="ORF">BGW38_003804</name>
</gene>
<dbReference type="Proteomes" id="UP000780801">
    <property type="component" value="Unassembled WGS sequence"/>
</dbReference>
<sequence length="200" mass="22476">MSSNDTSSPISPEVFQRLLDRLDSLERVNEDLRSQLHLHDPNVAPKQLATTLTPYPTLLEAYPSIGCEGEGFYTAVLPPDHEEYQMSDFHLTSTMLYQAPPSHDLGDKQKHTAAVQSATKRFKPISQPNHANAKGRKYRPPQKEKSSDQGTKQEQPSRNESSSDKSQQQQRPHRHSKGRNQSRNRSSGQGNSSRESGNDQ</sequence>
<comment type="caution">
    <text evidence="2">The sequence shown here is derived from an EMBL/GenBank/DDBJ whole genome shotgun (WGS) entry which is preliminary data.</text>
</comment>
<reference evidence="2" key="1">
    <citation type="journal article" date="2020" name="Fungal Divers.">
        <title>Resolving the Mortierellaceae phylogeny through synthesis of multi-gene phylogenetics and phylogenomics.</title>
        <authorList>
            <person name="Vandepol N."/>
            <person name="Liber J."/>
            <person name="Desiro A."/>
            <person name="Na H."/>
            <person name="Kennedy M."/>
            <person name="Barry K."/>
            <person name="Grigoriev I.V."/>
            <person name="Miller A.N."/>
            <person name="O'Donnell K."/>
            <person name="Stajich J.E."/>
            <person name="Bonito G."/>
        </authorList>
    </citation>
    <scope>NUCLEOTIDE SEQUENCE</scope>
    <source>
        <strain evidence="2">KOD1015</strain>
    </source>
</reference>
<organism evidence="2 3">
    <name type="scientific">Lunasporangiospora selenospora</name>
    <dbReference type="NCBI Taxonomy" id="979761"/>
    <lineage>
        <taxon>Eukaryota</taxon>
        <taxon>Fungi</taxon>
        <taxon>Fungi incertae sedis</taxon>
        <taxon>Mucoromycota</taxon>
        <taxon>Mortierellomycotina</taxon>
        <taxon>Mortierellomycetes</taxon>
        <taxon>Mortierellales</taxon>
        <taxon>Mortierellaceae</taxon>
        <taxon>Lunasporangiospora</taxon>
    </lineage>
</organism>
<dbReference type="AlphaFoldDB" id="A0A9P6FQX5"/>
<protein>
    <submittedName>
        <fullName evidence="2">Uncharacterized protein</fullName>
    </submittedName>
</protein>
<keyword evidence="3" id="KW-1185">Reference proteome</keyword>
<evidence type="ECO:0000313" key="2">
    <source>
        <dbReference type="EMBL" id="KAF9579794.1"/>
    </source>
</evidence>
<evidence type="ECO:0000256" key="1">
    <source>
        <dbReference type="SAM" id="MobiDB-lite"/>
    </source>
</evidence>
<feature type="region of interest" description="Disordered" evidence="1">
    <location>
        <begin position="100"/>
        <end position="200"/>
    </location>
</feature>